<evidence type="ECO:0000256" key="6">
    <source>
        <dbReference type="ARBA" id="ARBA00023136"/>
    </source>
</evidence>
<dbReference type="Pfam" id="PF02397">
    <property type="entry name" value="Bac_transf"/>
    <property type="match status" value="1"/>
</dbReference>
<feature type="transmembrane region" description="Helical" evidence="7">
    <location>
        <begin position="99"/>
        <end position="120"/>
    </location>
</feature>
<keyword evidence="3" id="KW-0808">Transferase</keyword>
<dbReference type="PANTHER" id="PTHR30576">
    <property type="entry name" value="COLANIC BIOSYNTHESIS UDP-GLUCOSE LIPID CARRIER TRANSFERASE"/>
    <property type="match status" value="1"/>
</dbReference>
<feature type="transmembrane region" description="Helical" evidence="7">
    <location>
        <begin position="7"/>
        <end position="28"/>
    </location>
</feature>
<feature type="transmembrane region" description="Helical" evidence="7">
    <location>
        <begin position="64"/>
        <end position="87"/>
    </location>
</feature>
<evidence type="ECO:0000313" key="9">
    <source>
        <dbReference type="EMBL" id="MCI2228624.1"/>
    </source>
</evidence>
<evidence type="ECO:0000256" key="1">
    <source>
        <dbReference type="ARBA" id="ARBA00004141"/>
    </source>
</evidence>
<dbReference type="InterPro" id="IPR003362">
    <property type="entry name" value="Bact_transf"/>
</dbReference>
<dbReference type="Pfam" id="PF13727">
    <property type="entry name" value="CoA_binding_3"/>
    <property type="match status" value="1"/>
</dbReference>
<comment type="caution">
    <text evidence="9">The sequence shown here is derived from an EMBL/GenBank/DDBJ whole genome shotgun (WGS) entry which is preliminary data.</text>
</comment>
<evidence type="ECO:0000256" key="2">
    <source>
        <dbReference type="ARBA" id="ARBA00006464"/>
    </source>
</evidence>
<evidence type="ECO:0000313" key="10">
    <source>
        <dbReference type="Proteomes" id="UP001139369"/>
    </source>
</evidence>
<dbReference type="Proteomes" id="UP001139369">
    <property type="component" value="Unassembled WGS sequence"/>
</dbReference>
<dbReference type="AlphaFoldDB" id="A0A9X1VLD9"/>
<feature type="domain" description="Bacterial sugar transferase" evidence="8">
    <location>
        <begin position="259"/>
        <end position="442"/>
    </location>
</feature>
<evidence type="ECO:0000256" key="3">
    <source>
        <dbReference type="ARBA" id="ARBA00022679"/>
    </source>
</evidence>
<dbReference type="RefSeq" id="WP_242177744.1">
    <property type="nucleotide sequence ID" value="NZ_JAKQYM010000003.1"/>
</dbReference>
<sequence length="450" mass="53366">MKQKKSIFIRPLVIVIDLVLINAIVYFISDKEYLNFPFLFYVSIFWLFISYYTKFYNVYRYTHVSRLITLLLSQFFVFSLAYLSYFSLFKEGQIINNQFFVFALIFCSISFIKFFVFFLLKKYRSGGMNYRNIVFFGGMNSAKKLEKLFQNKSDLGYRFYGFFSDKTYKSKFFLGPTKNGFKYIEENNIDEVYCDPTEISQSLLIKIRKFVNQNNLELRLLPENKAIYSKDFILEYYGTIPILKPKKLPFERIETHVIKRTFDIFFSLIVIVFLLSWLLPILWFSVKLTSKGPFFFKQQRDGINGNQFVCYKIRSMEINKDADIISATKDDKRITKIGAFLRKTSLDELPQFFNVLFGDMSIVGPRPHINVQTKKYINEVDNYLVRNSVKPGITGLAQISGYRGEIIKKSDIENRVRLDIFYIENWSFFLDIKIISQTCFNFFIKEEKAY</sequence>
<feature type="transmembrane region" description="Helical" evidence="7">
    <location>
        <begin position="34"/>
        <end position="52"/>
    </location>
</feature>
<evidence type="ECO:0000259" key="8">
    <source>
        <dbReference type="Pfam" id="PF02397"/>
    </source>
</evidence>
<dbReference type="Gene3D" id="3.40.50.720">
    <property type="entry name" value="NAD(P)-binding Rossmann-like Domain"/>
    <property type="match status" value="1"/>
</dbReference>
<accession>A0A9X1VLD9</accession>
<dbReference type="PANTHER" id="PTHR30576:SF0">
    <property type="entry name" value="UNDECAPRENYL-PHOSPHATE N-ACETYLGALACTOSAMINYL 1-PHOSPHATE TRANSFERASE-RELATED"/>
    <property type="match status" value="1"/>
</dbReference>
<comment type="similarity">
    <text evidence="2">Belongs to the bacterial sugar transferase family.</text>
</comment>
<evidence type="ECO:0000256" key="7">
    <source>
        <dbReference type="SAM" id="Phobius"/>
    </source>
</evidence>
<keyword evidence="6 7" id="KW-0472">Membrane</keyword>
<dbReference type="GO" id="GO:0016780">
    <property type="term" value="F:phosphotransferase activity, for other substituted phosphate groups"/>
    <property type="evidence" value="ECO:0007669"/>
    <property type="project" value="TreeGrafter"/>
</dbReference>
<comment type="subcellular location">
    <subcellularLocation>
        <location evidence="1">Membrane</location>
        <topology evidence="1">Multi-pass membrane protein</topology>
    </subcellularLocation>
</comment>
<dbReference type="EMBL" id="JAKQYM010000003">
    <property type="protein sequence ID" value="MCI2228624.1"/>
    <property type="molecule type" value="Genomic_DNA"/>
</dbReference>
<name>A0A9X1VLD9_9FLAO</name>
<dbReference type="NCBIfam" id="TIGR03025">
    <property type="entry name" value="EPS_sugtrans"/>
    <property type="match status" value="1"/>
</dbReference>
<proteinExistence type="inferred from homology"/>
<keyword evidence="5 7" id="KW-1133">Transmembrane helix</keyword>
<keyword evidence="4 7" id="KW-0812">Transmembrane</keyword>
<feature type="transmembrane region" description="Helical" evidence="7">
    <location>
        <begin position="262"/>
        <end position="284"/>
    </location>
</feature>
<gene>
    <name evidence="9" type="ORF">MC378_05550</name>
</gene>
<keyword evidence="10" id="KW-1185">Reference proteome</keyword>
<reference evidence="9" key="1">
    <citation type="submission" date="2022-02" db="EMBL/GenBank/DDBJ databases">
        <title>Polaribacter sp. MSW13, isolated from seawater.</title>
        <authorList>
            <person name="Kristyanto S."/>
            <person name="Jung J."/>
            <person name="Jeon C.O."/>
        </authorList>
    </citation>
    <scope>NUCLEOTIDE SEQUENCE</scope>
    <source>
        <strain evidence="9">MSW13</strain>
    </source>
</reference>
<organism evidence="9 10">
    <name type="scientific">Polaribacter marinus</name>
    <dbReference type="NCBI Taxonomy" id="2916838"/>
    <lineage>
        <taxon>Bacteria</taxon>
        <taxon>Pseudomonadati</taxon>
        <taxon>Bacteroidota</taxon>
        <taxon>Flavobacteriia</taxon>
        <taxon>Flavobacteriales</taxon>
        <taxon>Flavobacteriaceae</taxon>
    </lineage>
</organism>
<dbReference type="InterPro" id="IPR017475">
    <property type="entry name" value="EPS_sugar_tfrase"/>
</dbReference>
<dbReference type="GO" id="GO:0016020">
    <property type="term" value="C:membrane"/>
    <property type="evidence" value="ECO:0007669"/>
    <property type="project" value="UniProtKB-SubCell"/>
</dbReference>
<protein>
    <submittedName>
        <fullName evidence="9">Exopolysaccharide biosynthesis polyprenyl glycosylphosphotransferase</fullName>
    </submittedName>
</protein>
<evidence type="ECO:0000256" key="4">
    <source>
        <dbReference type="ARBA" id="ARBA00022692"/>
    </source>
</evidence>
<evidence type="ECO:0000256" key="5">
    <source>
        <dbReference type="ARBA" id="ARBA00022989"/>
    </source>
</evidence>